<dbReference type="AlphaFoldDB" id="A0A7X5UN36"/>
<dbReference type="EMBL" id="JAAOYM010000001">
    <property type="protein sequence ID" value="NIJ11055.1"/>
    <property type="molecule type" value="Genomic_DNA"/>
</dbReference>
<comment type="caution">
    <text evidence="1">The sequence shown here is derived from an EMBL/GenBank/DDBJ whole genome shotgun (WGS) entry which is preliminary data.</text>
</comment>
<dbReference type="Gene3D" id="1.25.40.10">
    <property type="entry name" value="Tetratricopeptide repeat domain"/>
    <property type="match status" value="1"/>
</dbReference>
<dbReference type="InterPro" id="IPR011990">
    <property type="entry name" value="TPR-like_helical_dom_sf"/>
</dbReference>
<sequence>MTAREKTPNHRLAALLAEAGMSKKGFARRLRDLSTHDGGEPIRPTHTNVDKWISGDTRRPTERTCQVIAKVLSRELGRPVTLADVGYDVETSADGLQDTTLEYAASLSDALIALTQLPNSESLRVEPEAWDNLVARWMFGSQHEMLPVVEPRPIAEVDVHAVRDATQMFATFDYRYGGGRPRPLVARYLETDVLPVLRHTSPHDAVSRAYLREVAALTRLAGWTSYDIGEHALAQRYLYQAFRMARAAGDKALCARVLAGMSHQANFLGHYDRAVHLARAAAHGAAGHATASVMALTHAMEARALASQGNELETAAALVAAESWLSRRDPESEPEWIRYFDEAELHAEFAHCFRDLGKPDQAAEHSAAALDKHESVYVRSLSFCRTVLATAHMQAGEVEHAVSLARSVVDTAADLRSFRVIAYLDTFCEKLAAIPSNAASREFSDYLVAKFPQKAPQLRGES</sequence>
<accession>A0A7X5UN36</accession>
<dbReference type="Proteomes" id="UP000545493">
    <property type="component" value="Unassembled WGS sequence"/>
</dbReference>
<gene>
    <name evidence="1" type="ORF">FHU38_001399</name>
</gene>
<protein>
    <submittedName>
        <fullName evidence="1">Tetratricopeptide (TPR) repeat protein</fullName>
    </submittedName>
</protein>
<evidence type="ECO:0000313" key="1">
    <source>
        <dbReference type="EMBL" id="NIJ11055.1"/>
    </source>
</evidence>
<keyword evidence="2" id="KW-1185">Reference proteome</keyword>
<name>A0A7X5UN36_9PSEU</name>
<evidence type="ECO:0000313" key="2">
    <source>
        <dbReference type="Proteomes" id="UP000545493"/>
    </source>
</evidence>
<dbReference type="SUPFAM" id="SSF48452">
    <property type="entry name" value="TPR-like"/>
    <property type="match status" value="1"/>
</dbReference>
<dbReference type="RefSeq" id="WP_167167822.1">
    <property type="nucleotide sequence ID" value="NZ_JAAOYM010000001.1"/>
</dbReference>
<organism evidence="1 2">
    <name type="scientific">Saccharomonospora amisosensis</name>
    <dbReference type="NCBI Taxonomy" id="1128677"/>
    <lineage>
        <taxon>Bacteria</taxon>
        <taxon>Bacillati</taxon>
        <taxon>Actinomycetota</taxon>
        <taxon>Actinomycetes</taxon>
        <taxon>Pseudonocardiales</taxon>
        <taxon>Pseudonocardiaceae</taxon>
        <taxon>Saccharomonospora</taxon>
    </lineage>
</organism>
<proteinExistence type="predicted"/>
<reference evidence="1 2" key="1">
    <citation type="submission" date="2020-03" db="EMBL/GenBank/DDBJ databases">
        <title>Sequencing the genomes of 1000 actinobacteria strains.</title>
        <authorList>
            <person name="Klenk H.-P."/>
        </authorList>
    </citation>
    <scope>NUCLEOTIDE SEQUENCE [LARGE SCALE GENOMIC DNA]</scope>
    <source>
        <strain evidence="1 2">DSM 45685</strain>
    </source>
</reference>